<dbReference type="EMBL" id="BNCD01000036">
    <property type="protein sequence ID" value="GHH88440.1"/>
    <property type="molecule type" value="Genomic_DNA"/>
</dbReference>
<evidence type="ECO:0000256" key="6">
    <source>
        <dbReference type="ARBA" id="ARBA00023033"/>
    </source>
</evidence>
<name>A0A919GRB5_9ACTN</name>
<reference evidence="8" key="1">
    <citation type="journal article" date="2014" name="Int. J. Syst. Evol. Microbiol.">
        <title>Complete genome sequence of Corynebacterium casei LMG S-19264T (=DSM 44701T), isolated from a smear-ripened cheese.</title>
        <authorList>
            <consortium name="US DOE Joint Genome Institute (JGI-PGF)"/>
            <person name="Walter F."/>
            <person name="Albersmeier A."/>
            <person name="Kalinowski J."/>
            <person name="Ruckert C."/>
        </authorList>
    </citation>
    <scope>NUCLEOTIDE SEQUENCE</scope>
    <source>
        <strain evidence="8">JCM 5069</strain>
    </source>
</reference>
<protein>
    <submittedName>
        <fullName evidence="8">Cytochrome P450</fullName>
    </submittedName>
</protein>
<dbReference type="InterPro" id="IPR036396">
    <property type="entry name" value="Cyt_P450_sf"/>
</dbReference>
<dbReference type="PANTHER" id="PTHR46696">
    <property type="entry name" value="P450, PUTATIVE (EUROFUNG)-RELATED"/>
    <property type="match status" value="1"/>
</dbReference>
<dbReference type="GO" id="GO:0004497">
    <property type="term" value="F:monooxygenase activity"/>
    <property type="evidence" value="ECO:0007669"/>
    <property type="project" value="UniProtKB-KW"/>
</dbReference>
<dbReference type="InterPro" id="IPR017972">
    <property type="entry name" value="Cyt_P450_CS"/>
</dbReference>
<dbReference type="RefSeq" id="WP_189938836.1">
    <property type="nucleotide sequence ID" value="NZ_BNCD01000036.1"/>
</dbReference>
<dbReference type="CDD" id="cd11030">
    <property type="entry name" value="CYP105-like"/>
    <property type="match status" value="1"/>
</dbReference>
<evidence type="ECO:0000256" key="7">
    <source>
        <dbReference type="RuleBase" id="RU000461"/>
    </source>
</evidence>
<dbReference type="PROSITE" id="PS00086">
    <property type="entry name" value="CYTOCHROME_P450"/>
    <property type="match status" value="1"/>
</dbReference>
<dbReference type="Gene3D" id="1.10.630.10">
    <property type="entry name" value="Cytochrome P450"/>
    <property type="match status" value="1"/>
</dbReference>
<keyword evidence="3 7" id="KW-0479">Metal-binding</keyword>
<dbReference type="GO" id="GO:0020037">
    <property type="term" value="F:heme binding"/>
    <property type="evidence" value="ECO:0007669"/>
    <property type="project" value="InterPro"/>
</dbReference>
<comment type="caution">
    <text evidence="8">The sequence shown here is derived from an EMBL/GenBank/DDBJ whole genome shotgun (WGS) entry which is preliminary data.</text>
</comment>
<dbReference type="PRINTS" id="PR00385">
    <property type="entry name" value="P450"/>
</dbReference>
<dbReference type="Proteomes" id="UP000603708">
    <property type="component" value="Unassembled WGS sequence"/>
</dbReference>
<evidence type="ECO:0000313" key="8">
    <source>
        <dbReference type="EMBL" id="GHH88440.1"/>
    </source>
</evidence>
<keyword evidence="5 7" id="KW-0408">Iron</keyword>
<organism evidence="8 9">
    <name type="scientific">Streptomyces sulfonofaciens</name>
    <dbReference type="NCBI Taxonomy" id="68272"/>
    <lineage>
        <taxon>Bacteria</taxon>
        <taxon>Bacillati</taxon>
        <taxon>Actinomycetota</taxon>
        <taxon>Actinomycetes</taxon>
        <taxon>Kitasatosporales</taxon>
        <taxon>Streptomycetaceae</taxon>
        <taxon>Streptomyces</taxon>
    </lineage>
</organism>
<sequence>MSTEQAIDGYPVTRQCPFHPPAELTGIREESPVTRMTYPDGTIGWLVTGYALGREVFGSPAFSSRHDLRSFPVPMPLPPGKAVPGMFIGMDPPDHTRYRRPLSKAFTVRRVRDLEPRIERVVDECLDAMEAKGGPVDLMQEFAVPVPVRVISELLGAAPDVAEELKKLRVDVLDPDAPRERAAAASRATSELMLALVRSKRTAPGDDLLSALVEDGELTDAELAGMMMLMLIAGHETTAQLFGLSAYLVLEREPLRKAVVDGPVTDATANEFLRYLSVAPFIVRVALKDTEVGGARIAAGESVTISLTAANRDPERFADPDTFEVEGPDSTSLAFGHGLHQCIGQNLARTELRIGLPALLRRFPALRLAAPREEIRTRDAMHVYGVHRLPVTW</sequence>
<comment type="similarity">
    <text evidence="1 7">Belongs to the cytochrome P450 family.</text>
</comment>
<keyword evidence="4 7" id="KW-0560">Oxidoreductase</keyword>
<evidence type="ECO:0000313" key="9">
    <source>
        <dbReference type="Proteomes" id="UP000603708"/>
    </source>
</evidence>
<dbReference type="GO" id="GO:0005506">
    <property type="term" value="F:iron ion binding"/>
    <property type="evidence" value="ECO:0007669"/>
    <property type="project" value="InterPro"/>
</dbReference>
<evidence type="ECO:0000256" key="2">
    <source>
        <dbReference type="ARBA" id="ARBA00022617"/>
    </source>
</evidence>
<dbReference type="Pfam" id="PF00067">
    <property type="entry name" value="p450"/>
    <property type="match status" value="1"/>
</dbReference>
<dbReference type="InterPro" id="IPR002397">
    <property type="entry name" value="Cyt_P450_B"/>
</dbReference>
<evidence type="ECO:0000256" key="4">
    <source>
        <dbReference type="ARBA" id="ARBA00023002"/>
    </source>
</evidence>
<evidence type="ECO:0000256" key="5">
    <source>
        <dbReference type="ARBA" id="ARBA00023004"/>
    </source>
</evidence>
<dbReference type="SUPFAM" id="SSF48264">
    <property type="entry name" value="Cytochrome P450"/>
    <property type="match status" value="1"/>
</dbReference>
<accession>A0A919GRB5</accession>
<keyword evidence="2 7" id="KW-0349">Heme</keyword>
<dbReference type="PANTHER" id="PTHR46696:SF1">
    <property type="entry name" value="CYTOCHROME P450 YJIB-RELATED"/>
    <property type="match status" value="1"/>
</dbReference>
<dbReference type="GO" id="GO:0016705">
    <property type="term" value="F:oxidoreductase activity, acting on paired donors, with incorporation or reduction of molecular oxygen"/>
    <property type="evidence" value="ECO:0007669"/>
    <property type="project" value="InterPro"/>
</dbReference>
<proteinExistence type="inferred from homology"/>
<dbReference type="InterPro" id="IPR001128">
    <property type="entry name" value="Cyt_P450"/>
</dbReference>
<keyword evidence="6 7" id="KW-0503">Monooxygenase</keyword>
<evidence type="ECO:0000256" key="3">
    <source>
        <dbReference type="ARBA" id="ARBA00022723"/>
    </source>
</evidence>
<dbReference type="FunFam" id="1.10.630.10:FF:000018">
    <property type="entry name" value="Cytochrome P450 monooxygenase"/>
    <property type="match status" value="1"/>
</dbReference>
<dbReference type="AlphaFoldDB" id="A0A919GRB5"/>
<evidence type="ECO:0000256" key="1">
    <source>
        <dbReference type="ARBA" id="ARBA00010617"/>
    </source>
</evidence>
<keyword evidence="9" id="KW-1185">Reference proteome</keyword>
<dbReference type="PRINTS" id="PR00359">
    <property type="entry name" value="BP450"/>
</dbReference>
<reference evidence="8" key="2">
    <citation type="submission" date="2020-09" db="EMBL/GenBank/DDBJ databases">
        <authorList>
            <person name="Sun Q."/>
            <person name="Ohkuma M."/>
        </authorList>
    </citation>
    <scope>NUCLEOTIDE SEQUENCE</scope>
    <source>
        <strain evidence="8">JCM 5069</strain>
    </source>
</reference>
<gene>
    <name evidence="8" type="ORF">GCM10018793_68120</name>
</gene>